<evidence type="ECO:0000313" key="12">
    <source>
        <dbReference type="EMBL" id="MCV9888836.1"/>
    </source>
</evidence>
<dbReference type="SUPFAM" id="SSF89550">
    <property type="entry name" value="PHP domain-like"/>
    <property type="match status" value="1"/>
</dbReference>
<protein>
    <recommendedName>
        <fullName evidence="4">DNA polymerase III subunit alpha</fullName>
        <ecNumber evidence="3">2.7.7.7</ecNumber>
    </recommendedName>
</protein>
<proteinExistence type="inferred from homology"/>
<accession>A0ABT3DP46</accession>
<evidence type="ECO:0000256" key="4">
    <source>
        <dbReference type="ARBA" id="ARBA00019114"/>
    </source>
</evidence>
<evidence type="ECO:0000256" key="2">
    <source>
        <dbReference type="ARBA" id="ARBA00009496"/>
    </source>
</evidence>
<dbReference type="Proteomes" id="UP001526147">
    <property type="component" value="Unassembled WGS sequence"/>
</dbReference>
<dbReference type="SMART" id="SM00481">
    <property type="entry name" value="POLIIIAc"/>
    <property type="match status" value="1"/>
</dbReference>
<dbReference type="Pfam" id="PF07733">
    <property type="entry name" value="DNA_pol3_alpha"/>
    <property type="match status" value="1"/>
</dbReference>
<dbReference type="CDD" id="cd04485">
    <property type="entry name" value="DnaE_OBF"/>
    <property type="match status" value="1"/>
</dbReference>
<keyword evidence="8" id="KW-0239">DNA-directed DNA polymerase</keyword>
<dbReference type="InterPro" id="IPR029460">
    <property type="entry name" value="DNAPol_HHH"/>
</dbReference>
<dbReference type="Gene3D" id="1.10.10.1600">
    <property type="entry name" value="Bacterial DNA polymerase III alpha subunit, thumb domain"/>
    <property type="match status" value="1"/>
</dbReference>
<keyword evidence="6 12" id="KW-0548">Nucleotidyltransferase</keyword>
<dbReference type="NCBIfam" id="NF004226">
    <property type="entry name" value="PRK05673.1"/>
    <property type="match status" value="1"/>
</dbReference>
<dbReference type="GO" id="GO:0003887">
    <property type="term" value="F:DNA-directed DNA polymerase activity"/>
    <property type="evidence" value="ECO:0007669"/>
    <property type="project" value="UniProtKB-EC"/>
</dbReference>
<dbReference type="InterPro" id="IPR004805">
    <property type="entry name" value="DnaE2/DnaE/PolC"/>
</dbReference>
<dbReference type="PANTHER" id="PTHR32294:SF0">
    <property type="entry name" value="DNA POLYMERASE III SUBUNIT ALPHA"/>
    <property type="match status" value="1"/>
</dbReference>
<keyword evidence="7" id="KW-0235">DNA replication</keyword>
<comment type="caution">
    <text evidence="12">The sequence shown here is derived from an EMBL/GenBank/DDBJ whole genome shotgun (WGS) entry which is preliminary data.</text>
</comment>
<dbReference type="EC" id="2.7.7.7" evidence="3"/>
<evidence type="ECO:0000256" key="6">
    <source>
        <dbReference type="ARBA" id="ARBA00022695"/>
    </source>
</evidence>
<evidence type="ECO:0000256" key="10">
    <source>
        <dbReference type="ARBA" id="ARBA00049244"/>
    </source>
</evidence>
<comment type="similarity">
    <text evidence="2">Belongs to the DNA polymerase type-C family. DnaE subfamily.</text>
</comment>
<dbReference type="Pfam" id="PF01336">
    <property type="entry name" value="tRNA_anti-codon"/>
    <property type="match status" value="1"/>
</dbReference>
<dbReference type="Pfam" id="PF17657">
    <property type="entry name" value="DNA_pol3_finger"/>
    <property type="match status" value="1"/>
</dbReference>
<sequence length="1115" mass="126283">MPFVHLQVKSAYSLLTSAARLDRLVGKAKELQFKAMALTDFQVMYGAIAFYKLCQQHGIKPIMGLSIHVIDNESQIPLVLLAENNDGYQNLIKISSALQTKSPEGLPKRWLKSYSRGLIAILPGRNVVNLDDAIHKVEEYQSIFGQQSFYLGFQLISKNEDDGPEHLVKLSNQTNSPLVAINDVCYIEKEDYLAHKCLQAIKNGDKLSDEKIDLKEPKEHYLKSANDMVSLFEDYPDALENTLKIAERCCVNLDLGVSHLPTFPTPENQSADVYLEELCYEGLASRFNNKDSISIYEQRLKYELSVIKRMNFSDYFLIVWDFMKYAHENKILTGPGRGSAAGSLVSYVLKITDVDPIQHRLLFERFLNPERISMPDIDIDFPDTRRDEVIAYVAKKYGKLHVAQIITFGTLAAKAAIRDVGRVMGASPKETDVLSKLIPSRPGISLNDAYKESETLQKAITESDLYKQIFKTALKIEGLPRHTSTHAAGVVLSDQPLTNIVPIQEGQQDVYLTQFSMDYLEDLGLLKMDFLGLRNLSLIENVITLIQRGEGKGVDLSDLPFQDEKTFQLLTKGDTTGVFQLESDGMRSVLKRLGPTTLEDIVAVNALYRPGPMENIPLYIERKHHKSDITYQHPALKSILQNTYGVIVYQEQIMEIASTMAGFSLGEADLLRRAVGKKKKEILDKEREHFVKGCQLNGYNLQVANSIYDLIVKFANYGFNRSHAVAYSMIAYQLAFLKAHFPLYFWTALLTSVNGNEDKVAQYVREAKQIGISILPPSINKSAFPFLVERKSIRFSLSGIKNVGVAAVKEIFHARKQKPFEDLFDFCIRVSMKVITRRTMEQLIFAGAMDEFGVDRATLLASLDVAIEHAELMTPSDDQHFDLFLGDEFNLKPKYIEVEPFKTEEKLRYEKESLGFYFSSHPVEVFRKKLIDIGATTIDQLPSKIDRKVSIGGMIGAVRTIRTKKGEVMAFLSLGDETGEIDAVLFPQTYTKFSEKTKDGLVFLFGGKVEKRQDKIQFIIQQILDTNDLPELPQQEKLFIKIEKQSAEQNKLIQVKEMLKSFHGKTPVFLHYESEKRTIQLPEEFFIHASDTSLDELMKLLGKENVVLMKGKGDR</sequence>
<name>A0ABT3DP46_9BACI</name>
<evidence type="ECO:0000259" key="11">
    <source>
        <dbReference type="SMART" id="SM00481"/>
    </source>
</evidence>
<evidence type="ECO:0000256" key="8">
    <source>
        <dbReference type="ARBA" id="ARBA00022932"/>
    </source>
</evidence>
<dbReference type="InterPro" id="IPR041931">
    <property type="entry name" value="DNA_pol3_alpha_thumb_dom"/>
</dbReference>
<keyword evidence="13" id="KW-1185">Reference proteome</keyword>
<dbReference type="Gene3D" id="3.20.20.140">
    <property type="entry name" value="Metal-dependent hydrolases"/>
    <property type="match status" value="1"/>
</dbReference>
<evidence type="ECO:0000256" key="5">
    <source>
        <dbReference type="ARBA" id="ARBA00022679"/>
    </source>
</evidence>
<dbReference type="Gene3D" id="2.40.50.140">
    <property type="entry name" value="Nucleic acid-binding proteins"/>
    <property type="match status" value="1"/>
</dbReference>
<dbReference type="InterPro" id="IPR040982">
    <property type="entry name" value="DNA_pol3_finger"/>
</dbReference>
<dbReference type="Pfam" id="PF14579">
    <property type="entry name" value="HHH_6"/>
    <property type="match status" value="1"/>
</dbReference>
<dbReference type="RefSeq" id="WP_264144870.1">
    <property type="nucleotide sequence ID" value="NZ_JAOYEY010000052.1"/>
</dbReference>
<dbReference type="EMBL" id="JAOYEY010000052">
    <property type="protein sequence ID" value="MCV9888836.1"/>
    <property type="molecule type" value="Genomic_DNA"/>
</dbReference>
<dbReference type="InterPro" id="IPR012340">
    <property type="entry name" value="NA-bd_OB-fold"/>
</dbReference>
<evidence type="ECO:0000256" key="3">
    <source>
        <dbReference type="ARBA" id="ARBA00012417"/>
    </source>
</evidence>
<dbReference type="InterPro" id="IPR004013">
    <property type="entry name" value="PHP_dom"/>
</dbReference>
<dbReference type="NCBIfam" id="TIGR00594">
    <property type="entry name" value="polc"/>
    <property type="match status" value="1"/>
</dbReference>
<dbReference type="InterPro" id="IPR004365">
    <property type="entry name" value="NA-bd_OB_tRNA"/>
</dbReference>
<evidence type="ECO:0000256" key="1">
    <source>
        <dbReference type="ARBA" id="ARBA00004496"/>
    </source>
</evidence>
<evidence type="ECO:0000256" key="7">
    <source>
        <dbReference type="ARBA" id="ARBA00022705"/>
    </source>
</evidence>
<dbReference type="InterPro" id="IPR011708">
    <property type="entry name" value="DNA_pol3_alpha_NTPase_dom"/>
</dbReference>
<dbReference type="InterPro" id="IPR016195">
    <property type="entry name" value="Pol/histidinol_Pase-like"/>
</dbReference>
<reference evidence="12 13" key="1">
    <citation type="submission" date="2022-10" db="EMBL/GenBank/DDBJ databases">
        <title>Draft genome assembly of moderately radiation resistant bacterium Metabacillus halosaccharovorans.</title>
        <authorList>
            <person name="Pal S."/>
            <person name="Gopinathan A."/>
        </authorList>
    </citation>
    <scope>NUCLEOTIDE SEQUENCE [LARGE SCALE GENOMIC DNA]</scope>
    <source>
        <strain evidence="12 13">VITHBRA001</strain>
    </source>
</reference>
<organism evidence="12 13">
    <name type="scientific">Metabacillus halosaccharovorans</name>
    <dbReference type="NCBI Taxonomy" id="930124"/>
    <lineage>
        <taxon>Bacteria</taxon>
        <taxon>Bacillati</taxon>
        <taxon>Bacillota</taxon>
        <taxon>Bacilli</taxon>
        <taxon>Bacillales</taxon>
        <taxon>Bacillaceae</taxon>
        <taxon>Metabacillus</taxon>
    </lineage>
</organism>
<evidence type="ECO:0000313" key="13">
    <source>
        <dbReference type="Proteomes" id="UP001526147"/>
    </source>
</evidence>
<comment type="subcellular location">
    <subcellularLocation>
        <location evidence="1">Cytoplasm</location>
    </subcellularLocation>
</comment>
<dbReference type="InterPro" id="IPR003141">
    <property type="entry name" value="Pol/His_phosphatase_N"/>
</dbReference>
<gene>
    <name evidence="12" type="primary">dnaE</name>
    <name evidence="12" type="ORF">OIH86_24580</name>
</gene>
<feature type="domain" description="Polymerase/histidinol phosphatase N-terminal" evidence="11">
    <location>
        <begin position="4"/>
        <end position="71"/>
    </location>
</feature>
<dbReference type="SUPFAM" id="SSF160975">
    <property type="entry name" value="AF1531-like"/>
    <property type="match status" value="1"/>
</dbReference>
<keyword evidence="5 12" id="KW-0808">Transferase</keyword>
<dbReference type="PANTHER" id="PTHR32294">
    <property type="entry name" value="DNA POLYMERASE III SUBUNIT ALPHA"/>
    <property type="match status" value="1"/>
</dbReference>
<comment type="function">
    <text evidence="9">DNA polymerase III is a complex, multichain enzyme responsible for most of the replicative synthesis in bacteria. This DNA polymerase also exhibits 3' to 5' exonuclease activity. The alpha chain is the DNA polymerase.</text>
</comment>
<comment type="catalytic activity">
    <reaction evidence="10">
        <text>DNA(n) + a 2'-deoxyribonucleoside 5'-triphosphate = DNA(n+1) + diphosphate</text>
        <dbReference type="Rhea" id="RHEA:22508"/>
        <dbReference type="Rhea" id="RHEA-COMP:17339"/>
        <dbReference type="Rhea" id="RHEA-COMP:17340"/>
        <dbReference type="ChEBI" id="CHEBI:33019"/>
        <dbReference type="ChEBI" id="CHEBI:61560"/>
        <dbReference type="ChEBI" id="CHEBI:173112"/>
        <dbReference type="EC" id="2.7.7.7"/>
    </reaction>
</comment>
<dbReference type="Pfam" id="PF02811">
    <property type="entry name" value="PHP"/>
    <property type="match status" value="1"/>
</dbReference>
<dbReference type="Gene3D" id="1.10.150.870">
    <property type="match status" value="1"/>
</dbReference>
<evidence type="ECO:0000256" key="9">
    <source>
        <dbReference type="ARBA" id="ARBA00025611"/>
    </source>
</evidence>